<evidence type="ECO:0000256" key="2">
    <source>
        <dbReference type="SAM" id="MobiDB-lite"/>
    </source>
</evidence>
<dbReference type="PANTHER" id="PTHR46430">
    <property type="entry name" value="PROTEIN SKT5-RELATED"/>
    <property type="match status" value="1"/>
</dbReference>
<dbReference type="InterPro" id="IPR006597">
    <property type="entry name" value="Sel1-like"/>
</dbReference>
<feature type="compositionally biased region" description="Pro residues" evidence="2">
    <location>
        <begin position="534"/>
        <end position="556"/>
    </location>
</feature>
<accession>A0AAW0CXX7</accession>
<feature type="compositionally biased region" description="Pro residues" evidence="2">
    <location>
        <begin position="32"/>
        <end position="41"/>
    </location>
</feature>
<gene>
    <name evidence="3" type="ORF">VNI00_007863</name>
</gene>
<proteinExistence type="predicted"/>
<dbReference type="Pfam" id="PF08238">
    <property type="entry name" value="Sel1"/>
    <property type="match status" value="5"/>
</dbReference>
<dbReference type="AlphaFoldDB" id="A0AAW0CXX7"/>
<dbReference type="Gene3D" id="1.25.40.10">
    <property type="entry name" value="Tetratricopeptide repeat domain"/>
    <property type="match status" value="1"/>
</dbReference>
<organism evidence="3 4">
    <name type="scientific">Paramarasmius palmivorus</name>
    <dbReference type="NCBI Taxonomy" id="297713"/>
    <lineage>
        <taxon>Eukaryota</taxon>
        <taxon>Fungi</taxon>
        <taxon>Dikarya</taxon>
        <taxon>Basidiomycota</taxon>
        <taxon>Agaricomycotina</taxon>
        <taxon>Agaricomycetes</taxon>
        <taxon>Agaricomycetidae</taxon>
        <taxon>Agaricales</taxon>
        <taxon>Marasmiineae</taxon>
        <taxon>Marasmiaceae</taxon>
        <taxon>Paramarasmius</taxon>
    </lineage>
</organism>
<feature type="region of interest" description="Disordered" evidence="2">
    <location>
        <begin position="493"/>
        <end position="748"/>
    </location>
</feature>
<protein>
    <recommendedName>
        <fullName evidence="5">HCP-like protein</fullName>
    </recommendedName>
</protein>
<dbReference type="EMBL" id="JAYKXP010000026">
    <property type="protein sequence ID" value="KAK7044144.1"/>
    <property type="molecule type" value="Genomic_DNA"/>
</dbReference>
<feature type="compositionally biased region" description="Low complexity" evidence="2">
    <location>
        <begin position="666"/>
        <end position="678"/>
    </location>
</feature>
<reference evidence="3 4" key="1">
    <citation type="submission" date="2024-01" db="EMBL/GenBank/DDBJ databases">
        <title>A draft genome for a cacao thread blight-causing isolate of Paramarasmius palmivorus.</title>
        <authorList>
            <person name="Baruah I.K."/>
            <person name="Bukari Y."/>
            <person name="Amoako-Attah I."/>
            <person name="Meinhardt L.W."/>
            <person name="Bailey B.A."/>
            <person name="Cohen S.P."/>
        </authorList>
    </citation>
    <scope>NUCLEOTIDE SEQUENCE [LARGE SCALE GENOMIC DNA]</scope>
    <source>
        <strain evidence="3 4">GH-12</strain>
    </source>
</reference>
<feature type="compositionally biased region" description="Polar residues" evidence="2">
    <location>
        <begin position="648"/>
        <end position="661"/>
    </location>
</feature>
<feature type="region of interest" description="Disordered" evidence="2">
    <location>
        <begin position="1"/>
        <end position="116"/>
    </location>
</feature>
<feature type="compositionally biased region" description="Basic and acidic residues" evidence="2">
    <location>
        <begin position="496"/>
        <end position="528"/>
    </location>
</feature>
<feature type="compositionally biased region" description="Basic and acidic residues" evidence="2">
    <location>
        <begin position="566"/>
        <end position="578"/>
    </location>
</feature>
<feature type="compositionally biased region" description="Low complexity" evidence="2">
    <location>
        <begin position="97"/>
        <end position="116"/>
    </location>
</feature>
<evidence type="ECO:0000256" key="1">
    <source>
        <dbReference type="ARBA" id="ARBA00022737"/>
    </source>
</evidence>
<evidence type="ECO:0000313" key="4">
    <source>
        <dbReference type="Proteomes" id="UP001383192"/>
    </source>
</evidence>
<feature type="compositionally biased region" description="Basic and acidic residues" evidence="2">
    <location>
        <begin position="739"/>
        <end position="748"/>
    </location>
</feature>
<dbReference type="InterPro" id="IPR011990">
    <property type="entry name" value="TPR-like_helical_dom_sf"/>
</dbReference>
<dbReference type="Proteomes" id="UP001383192">
    <property type="component" value="Unassembled WGS sequence"/>
</dbReference>
<dbReference type="PANTHER" id="PTHR46430:SF2">
    <property type="entry name" value="CHITIN SYNTHASE REGULATORY FACTOR 4"/>
    <property type="match status" value="1"/>
</dbReference>
<dbReference type="InterPro" id="IPR051726">
    <property type="entry name" value="Chitin_Synth_Reg"/>
</dbReference>
<evidence type="ECO:0008006" key="5">
    <source>
        <dbReference type="Google" id="ProtNLM"/>
    </source>
</evidence>
<dbReference type="SMART" id="SM00671">
    <property type="entry name" value="SEL1"/>
    <property type="match status" value="6"/>
</dbReference>
<feature type="compositionally biased region" description="Pro residues" evidence="2">
    <location>
        <begin position="1"/>
        <end position="12"/>
    </location>
</feature>
<evidence type="ECO:0000313" key="3">
    <source>
        <dbReference type="EMBL" id="KAK7044144.1"/>
    </source>
</evidence>
<keyword evidence="1" id="KW-0677">Repeat</keyword>
<dbReference type="SUPFAM" id="SSF81901">
    <property type="entry name" value="HCP-like"/>
    <property type="match status" value="2"/>
</dbReference>
<keyword evidence="4" id="KW-1185">Reference proteome</keyword>
<sequence>MNVPPPPPPLATPIPHRIQSDMAHNLENFSTSPPPPPPPAFPQANINYNPGFSPPPPRNGDWSPWAAPPPSQPPQQQNRSYTASPLPDPYSLSHQMSSLSLAPSSSGTGTGSLTAPLPTPQHLLTFLPTIHSSSPDTQLSWIRDILFLIDKSASISASQNAQYGSTPPDPPTGPVNISDPDLLNLSSHAIPLLLTICNQQPPPPEALFHRACLTASGAFPSYIKPNPRSAFRDFEAAARAGYARAWYRIGRDYESFNDLTRARECFERGVSKGEPGCMYRMGMACLLGQLNQPANVDRALSLLKGAAVASSLDAPQPAYVYALLLLGEFTQASVPPHLLPPTGQAQAEAKQHLERSAYLHFPPAQYKLGHAYEFAVPPWEFDSLMSVEWYSRASQNGEVEADMALSKWFLCGSSVEGKSAEEGFEKDESLARIFAEKAAKRGLPSAEFAMGYYAEVGVGGVKDLGEARAWYEKAAAHGNTDAGDRLSAIAQSQHLTRAEHDSITESKLVRSRTQAKERSEAQRIRDGYLAKQGPAPPGYPQPTPPQAGYPQAPYPPQQQQQQQYPSRRDSKQVVDLIRKNTLQQQQQRPPPQQGHGRYPTEPPQQQRPPPQIQAPPPQIQVPPQQSPPPPPQIQQPYNGPGVGPRPHLQTQQSFPNANRYTLTDPGSGSAGSPSLGSGRTTSPHPHPGRRVTSDSGPALGPGGAGGMTPPSSRPTSSAGSGPKKPGPQTFAEMGFQGAKAEDKDCVVM</sequence>
<feature type="compositionally biased region" description="Pro residues" evidence="2">
    <location>
        <begin position="600"/>
        <end position="633"/>
    </location>
</feature>
<feature type="region of interest" description="Disordered" evidence="2">
    <location>
        <begin position="159"/>
        <end position="180"/>
    </location>
</feature>
<comment type="caution">
    <text evidence="3">The sequence shown here is derived from an EMBL/GenBank/DDBJ whole genome shotgun (WGS) entry which is preliminary data.</text>
</comment>
<name>A0AAW0CXX7_9AGAR</name>